<name>A0A9P7Q8S7_9HYPO</name>
<proteinExistence type="predicted"/>
<evidence type="ECO:0000313" key="3">
    <source>
        <dbReference type="Proteomes" id="UP000732380"/>
    </source>
</evidence>
<dbReference type="Proteomes" id="UP000732380">
    <property type="component" value="Unassembled WGS sequence"/>
</dbReference>
<dbReference type="EMBL" id="SRQM01000032">
    <property type="protein sequence ID" value="KAG6121674.1"/>
    <property type="molecule type" value="Genomic_DNA"/>
</dbReference>
<evidence type="ECO:0000313" key="2">
    <source>
        <dbReference type="EMBL" id="KAG6121674.1"/>
    </source>
</evidence>
<evidence type="ECO:0000256" key="1">
    <source>
        <dbReference type="SAM" id="MobiDB-lite"/>
    </source>
</evidence>
<feature type="region of interest" description="Disordered" evidence="1">
    <location>
        <begin position="26"/>
        <end position="65"/>
    </location>
</feature>
<keyword evidence="3" id="KW-1185">Reference proteome</keyword>
<organism evidence="2 3">
    <name type="scientific">Claviceps humidiphila</name>
    <dbReference type="NCBI Taxonomy" id="1294629"/>
    <lineage>
        <taxon>Eukaryota</taxon>
        <taxon>Fungi</taxon>
        <taxon>Dikarya</taxon>
        <taxon>Ascomycota</taxon>
        <taxon>Pezizomycotina</taxon>
        <taxon>Sordariomycetes</taxon>
        <taxon>Hypocreomycetidae</taxon>
        <taxon>Hypocreales</taxon>
        <taxon>Clavicipitaceae</taxon>
        <taxon>Claviceps</taxon>
    </lineage>
</organism>
<sequence>MACLATAIMAAPAPLPLPHRDQLAAPRVGGHPAAAKQATVDNGSTAMGRGTERNGGNGDRERGGR</sequence>
<comment type="caution">
    <text evidence="2">The sequence shown here is derived from an EMBL/GenBank/DDBJ whole genome shotgun (WGS) entry which is preliminary data.</text>
</comment>
<protein>
    <submittedName>
        <fullName evidence="2">Uncharacterized protein</fullName>
    </submittedName>
</protein>
<accession>A0A9P7Q8S7</accession>
<gene>
    <name evidence="2" type="ORF">E4U13_004128</name>
</gene>
<reference evidence="2 3" key="1">
    <citation type="journal article" date="2020" name="bioRxiv">
        <title>Whole genome comparisons of ergot fungi reveals the divergence and evolution of species within the genus Claviceps are the result of varying mechanisms driving genome evolution and host range expansion.</title>
        <authorList>
            <person name="Wyka S.A."/>
            <person name="Mondo S.J."/>
            <person name="Liu M."/>
            <person name="Dettman J."/>
            <person name="Nalam V."/>
            <person name="Broders K.D."/>
        </authorList>
    </citation>
    <scope>NUCLEOTIDE SEQUENCE [LARGE SCALE GENOMIC DNA]</scope>
    <source>
        <strain evidence="2 3">LM576</strain>
    </source>
</reference>
<dbReference type="AlphaFoldDB" id="A0A9P7Q8S7"/>